<protein>
    <submittedName>
        <fullName evidence="2">Caspase domain-containing protein</fullName>
    </submittedName>
</protein>
<dbReference type="PANTHER" id="PTHR48104">
    <property type="entry name" value="METACASPASE-4"/>
    <property type="match status" value="1"/>
</dbReference>
<dbReference type="Proteomes" id="UP001597405">
    <property type="component" value="Unassembled WGS sequence"/>
</dbReference>
<name>A0ABW4UG99_9HYPH</name>
<dbReference type="Pfam" id="PF00656">
    <property type="entry name" value="Peptidase_C14"/>
    <property type="match status" value="1"/>
</dbReference>
<organism evidence="2 3">
    <name type="scientific">Mesorhizobium newzealandense</name>
    <dbReference type="NCBI Taxonomy" id="1300302"/>
    <lineage>
        <taxon>Bacteria</taxon>
        <taxon>Pseudomonadati</taxon>
        <taxon>Pseudomonadota</taxon>
        <taxon>Alphaproteobacteria</taxon>
        <taxon>Hyphomicrobiales</taxon>
        <taxon>Phyllobacteriaceae</taxon>
        <taxon>Mesorhizobium</taxon>
    </lineage>
</organism>
<evidence type="ECO:0000259" key="1">
    <source>
        <dbReference type="Pfam" id="PF00656"/>
    </source>
</evidence>
<sequence length="166" mass="18271">MTNARETRFAKRRAVVVGINDYQDGNNHLPSCINDVKAFEKILREDYAFEEIGRLVDSEATVAGVTAALQRLVADASPDDRLVFFFSGHGSTELRNGVAEQCMVLYDGYLFDDELSQMTQSLPPGIFTLVADCCLSGGLEKTLADAGVSGRWRRQSCARQSLHSCN</sequence>
<accession>A0ABW4UG99</accession>
<comment type="caution">
    <text evidence="2">The sequence shown here is derived from an EMBL/GenBank/DDBJ whole genome shotgun (WGS) entry which is preliminary data.</text>
</comment>
<dbReference type="Gene3D" id="3.40.50.1460">
    <property type="match status" value="1"/>
</dbReference>
<dbReference type="InterPro" id="IPR011600">
    <property type="entry name" value="Pept_C14_caspase"/>
</dbReference>
<dbReference type="PANTHER" id="PTHR48104:SF30">
    <property type="entry name" value="METACASPASE-1"/>
    <property type="match status" value="1"/>
</dbReference>
<feature type="domain" description="Peptidase C14 caspase" evidence="1">
    <location>
        <begin position="11"/>
        <end position="142"/>
    </location>
</feature>
<proteinExistence type="predicted"/>
<dbReference type="InterPro" id="IPR050452">
    <property type="entry name" value="Metacaspase"/>
</dbReference>
<keyword evidence="3" id="KW-1185">Reference proteome</keyword>
<dbReference type="EMBL" id="JBHUGZ010000016">
    <property type="protein sequence ID" value="MFD1985558.1"/>
    <property type="molecule type" value="Genomic_DNA"/>
</dbReference>
<dbReference type="RefSeq" id="WP_379101950.1">
    <property type="nucleotide sequence ID" value="NZ_JBHUGZ010000016.1"/>
</dbReference>
<gene>
    <name evidence="2" type="ORF">ACFSOZ_24180</name>
</gene>
<evidence type="ECO:0000313" key="2">
    <source>
        <dbReference type="EMBL" id="MFD1985558.1"/>
    </source>
</evidence>
<dbReference type="SUPFAM" id="SSF52129">
    <property type="entry name" value="Caspase-like"/>
    <property type="match status" value="1"/>
</dbReference>
<evidence type="ECO:0000313" key="3">
    <source>
        <dbReference type="Proteomes" id="UP001597405"/>
    </source>
</evidence>
<reference evidence="3" key="1">
    <citation type="journal article" date="2019" name="Int. J. Syst. Evol. Microbiol.">
        <title>The Global Catalogue of Microorganisms (GCM) 10K type strain sequencing project: providing services to taxonomists for standard genome sequencing and annotation.</title>
        <authorList>
            <consortium name="The Broad Institute Genomics Platform"/>
            <consortium name="The Broad Institute Genome Sequencing Center for Infectious Disease"/>
            <person name="Wu L."/>
            <person name="Ma J."/>
        </authorList>
    </citation>
    <scope>NUCLEOTIDE SEQUENCE [LARGE SCALE GENOMIC DNA]</scope>
    <source>
        <strain evidence="3">CGMCC 1.16225</strain>
    </source>
</reference>
<dbReference type="InterPro" id="IPR029030">
    <property type="entry name" value="Caspase-like_dom_sf"/>
</dbReference>